<sequence length="271" mass="30403">MPRDNPLTYLSTVAVLEFVSFDKRISFFESNGCMMSMTNLSTGKTIDRVIQVPLEDAAEKFALYNLSRKGTHIKRLDMGPGPAFIVNCVPIAIKNLTVRKASESSWFPTVSPIENVKTDCAIREDTFKMAKHVTVLIPGPRAIGVNTEVIAEWNCESIKTDVPMSKEEVADYCIQVLKRTDRPIGSLLTASLRYPTYNAWYNSEMTSSPVERLFDLLQSRMKATKTVLNEEQCATVPIDVSKELNIYNSNENRLNFVIHVNARGTAIDQVV</sequence>
<organism evidence="1 2">
    <name type="scientific">Caenorhabditis remanei</name>
    <name type="common">Caenorhabditis vulgaris</name>
    <dbReference type="NCBI Taxonomy" id="31234"/>
    <lineage>
        <taxon>Eukaryota</taxon>
        <taxon>Metazoa</taxon>
        <taxon>Ecdysozoa</taxon>
        <taxon>Nematoda</taxon>
        <taxon>Chromadorea</taxon>
        <taxon>Rhabditida</taxon>
        <taxon>Rhabditina</taxon>
        <taxon>Rhabditomorpha</taxon>
        <taxon>Rhabditoidea</taxon>
        <taxon>Rhabditidae</taxon>
        <taxon>Peloderinae</taxon>
        <taxon>Caenorhabditis</taxon>
    </lineage>
</organism>
<proteinExistence type="predicted"/>
<dbReference type="GeneID" id="9807970"/>
<accession>A0A6A5GII9</accession>
<dbReference type="RefSeq" id="XP_053582793.1">
    <property type="nucleotide sequence ID" value="XM_053733880.1"/>
</dbReference>
<gene>
    <name evidence="1" type="ORF">GCK72_020912</name>
</gene>
<dbReference type="KEGG" id="crq:GCK72_020912"/>
<reference evidence="1 2" key="1">
    <citation type="submission" date="2019-12" db="EMBL/GenBank/DDBJ databases">
        <title>Chromosome-level assembly of the Caenorhabditis remanei genome.</title>
        <authorList>
            <person name="Teterina A.A."/>
            <person name="Willis J.H."/>
            <person name="Phillips P.C."/>
        </authorList>
    </citation>
    <scope>NUCLEOTIDE SEQUENCE [LARGE SCALE GENOMIC DNA]</scope>
    <source>
        <strain evidence="1 2">PX506</strain>
        <tissue evidence="1">Whole organism</tissue>
    </source>
</reference>
<name>A0A6A5GII9_CAERE</name>
<evidence type="ECO:0000313" key="1">
    <source>
        <dbReference type="EMBL" id="KAF1754352.1"/>
    </source>
</evidence>
<evidence type="ECO:0000313" key="2">
    <source>
        <dbReference type="Proteomes" id="UP000483820"/>
    </source>
</evidence>
<protein>
    <recommendedName>
        <fullName evidence="3">DUF38 domain-containing protein</fullName>
    </recommendedName>
</protein>
<dbReference type="Proteomes" id="UP000483820">
    <property type="component" value="Chromosome V"/>
</dbReference>
<dbReference type="AlphaFoldDB" id="A0A6A5GII9"/>
<evidence type="ECO:0008006" key="3">
    <source>
        <dbReference type="Google" id="ProtNLM"/>
    </source>
</evidence>
<comment type="caution">
    <text evidence="1">The sequence shown here is derived from an EMBL/GenBank/DDBJ whole genome shotgun (WGS) entry which is preliminary data.</text>
</comment>
<dbReference type="CTD" id="9807970"/>
<dbReference type="EMBL" id="WUAV01000005">
    <property type="protein sequence ID" value="KAF1754352.1"/>
    <property type="molecule type" value="Genomic_DNA"/>
</dbReference>